<reference evidence="1 2" key="1">
    <citation type="submission" date="2024-01" db="EMBL/GenBank/DDBJ databases">
        <authorList>
            <person name="Waweru B."/>
        </authorList>
    </citation>
    <scope>NUCLEOTIDE SEQUENCE [LARGE SCALE GENOMIC DNA]</scope>
</reference>
<protein>
    <recommendedName>
        <fullName evidence="3">NADH dehydrogenase subunit 6</fullName>
    </recommendedName>
</protein>
<dbReference type="Proteomes" id="UP001314170">
    <property type="component" value="Unassembled WGS sequence"/>
</dbReference>
<accession>A0AAV1S8K5</accession>
<dbReference type="AlphaFoldDB" id="A0AAV1S8K5"/>
<evidence type="ECO:0000313" key="2">
    <source>
        <dbReference type="Proteomes" id="UP001314170"/>
    </source>
</evidence>
<dbReference type="EMBL" id="CAWUPB010001173">
    <property type="protein sequence ID" value="CAK7347295.1"/>
    <property type="molecule type" value="Genomic_DNA"/>
</dbReference>
<evidence type="ECO:0008006" key="3">
    <source>
        <dbReference type="Google" id="ProtNLM"/>
    </source>
</evidence>
<comment type="caution">
    <text evidence="1">The sequence shown here is derived from an EMBL/GenBank/DDBJ whole genome shotgun (WGS) entry which is preliminary data.</text>
</comment>
<organism evidence="1 2">
    <name type="scientific">Dovyalis caffra</name>
    <dbReference type="NCBI Taxonomy" id="77055"/>
    <lineage>
        <taxon>Eukaryota</taxon>
        <taxon>Viridiplantae</taxon>
        <taxon>Streptophyta</taxon>
        <taxon>Embryophyta</taxon>
        <taxon>Tracheophyta</taxon>
        <taxon>Spermatophyta</taxon>
        <taxon>Magnoliopsida</taxon>
        <taxon>eudicotyledons</taxon>
        <taxon>Gunneridae</taxon>
        <taxon>Pentapetalae</taxon>
        <taxon>rosids</taxon>
        <taxon>fabids</taxon>
        <taxon>Malpighiales</taxon>
        <taxon>Salicaceae</taxon>
        <taxon>Flacourtieae</taxon>
        <taxon>Dovyalis</taxon>
    </lineage>
</organism>
<evidence type="ECO:0000313" key="1">
    <source>
        <dbReference type="EMBL" id="CAK7347295.1"/>
    </source>
</evidence>
<keyword evidence="2" id="KW-1185">Reference proteome</keyword>
<sequence>MNLFSSLTRSKFEGVKGIYGGSVFHHINLSNFALEGSRATFFDDEEMAGGCGGSGFGRVASLVDVDMLSWWLGKIFANDGILSCVLTMVRVCYGCQWQDYWRMTCLGFDMASRGKFKYEKRMTSMVVCGGMADSGVGLWWRSWQLCGFAIVEIEYEKRNNIGLFGGGVTNSGLVERVVGDWL</sequence>
<proteinExistence type="predicted"/>
<name>A0AAV1S8K5_9ROSI</name>
<gene>
    <name evidence="1" type="ORF">DCAF_LOCUS19979</name>
</gene>